<keyword evidence="10" id="KW-1185">Reference proteome</keyword>
<feature type="domain" description="RING-type" evidence="8">
    <location>
        <begin position="45"/>
        <end position="85"/>
    </location>
</feature>
<evidence type="ECO:0000256" key="2">
    <source>
        <dbReference type="ARBA" id="ARBA00012483"/>
    </source>
</evidence>
<dbReference type="SMART" id="SM00184">
    <property type="entry name" value="RING"/>
    <property type="match status" value="1"/>
</dbReference>
<dbReference type="GO" id="GO:0006513">
    <property type="term" value="P:protein monoubiquitination"/>
    <property type="evidence" value="ECO:0007669"/>
    <property type="project" value="TreeGrafter"/>
</dbReference>
<dbReference type="InterPro" id="IPR001841">
    <property type="entry name" value="Znf_RING"/>
</dbReference>
<keyword evidence="3" id="KW-0808">Transferase</keyword>
<proteinExistence type="predicted"/>
<dbReference type="PANTHER" id="PTHR46077">
    <property type="entry name" value="E3 UBIQUITIN-PROTEIN LIGASE TOPORS"/>
    <property type="match status" value="1"/>
</dbReference>
<gene>
    <name evidence="9" type="ORF">EJ03DRAFT_50964</name>
</gene>
<keyword evidence="6" id="KW-0479">Metal-binding</keyword>
<evidence type="ECO:0000256" key="6">
    <source>
        <dbReference type="PROSITE-ProRule" id="PRU00175"/>
    </source>
</evidence>
<keyword evidence="6" id="KW-0863">Zinc-finger</keyword>
<dbReference type="PANTHER" id="PTHR46077:SF1">
    <property type="entry name" value="TOP1 BINDING ARGININE_SERINE RICH PROTEIN, E3 UBIQUITIN LIGASE"/>
    <property type="match status" value="1"/>
</dbReference>
<evidence type="ECO:0000256" key="5">
    <source>
        <dbReference type="ARBA" id="ARBA00023163"/>
    </source>
</evidence>
<comment type="catalytic activity">
    <reaction evidence="1">
        <text>S-ubiquitinyl-[E2 ubiquitin-conjugating enzyme]-L-cysteine + [acceptor protein]-L-lysine = [E2 ubiquitin-conjugating enzyme]-L-cysteine + N(6)-ubiquitinyl-[acceptor protein]-L-lysine.</text>
        <dbReference type="EC" id="2.3.2.27"/>
    </reaction>
</comment>
<dbReference type="Pfam" id="PF13639">
    <property type="entry name" value="zf-RING_2"/>
    <property type="match status" value="1"/>
</dbReference>
<evidence type="ECO:0000259" key="8">
    <source>
        <dbReference type="PROSITE" id="PS50089"/>
    </source>
</evidence>
<dbReference type="SUPFAM" id="SSF57850">
    <property type="entry name" value="RING/U-box"/>
    <property type="match status" value="1"/>
</dbReference>
<name>A0A6G1LEC1_9PEZI</name>
<keyword evidence="4" id="KW-0805">Transcription regulation</keyword>
<dbReference type="PROSITE" id="PS50089">
    <property type="entry name" value="ZF_RING_2"/>
    <property type="match status" value="1"/>
</dbReference>
<dbReference type="EMBL" id="ML995822">
    <property type="protein sequence ID" value="KAF2770942.1"/>
    <property type="molecule type" value="Genomic_DNA"/>
</dbReference>
<dbReference type="Proteomes" id="UP000799436">
    <property type="component" value="Unassembled WGS sequence"/>
</dbReference>
<evidence type="ECO:0000313" key="9">
    <source>
        <dbReference type="EMBL" id="KAF2770942.1"/>
    </source>
</evidence>
<organism evidence="9 10">
    <name type="scientific">Teratosphaeria nubilosa</name>
    <dbReference type="NCBI Taxonomy" id="161662"/>
    <lineage>
        <taxon>Eukaryota</taxon>
        <taxon>Fungi</taxon>
        <taxon>Dikarya</taxon>
        <taxon>Ascomycota</taxon>
        <taxon>Pezizomycotina</taxon>
        <taxon>Dothideomycetes</taxon>
        <taxon>Dothideomycetidae</taxon>
        <taxon>Mycosphaerellales</taxon>
        <taxon>Teratosphaeriaceae</taxon>
        <taxon>Teratosphaeria</taxon>
    </lineage>
</organism>
<dbReference type="OrthoDB" id="21204at2759"/>
<evidence type="ECO:0000256" key="7">
    <source>
        <dbReference type="SAM" id="MobiDB-lite"/>
    </source>
</evidence>
<evidence type="ECO:0000256" key="3">
    <source>
        <dbReference type="ARBA" id="ARBA00022679"/>
    </source>
</evidence>
<keyword evidence="6" id="KW-0862">Zinc</keyword>
<dbReference type="Gene3D" id="3.30.40.10">
    <property type="entry name" value="Zinc/RING finger domain, C3HC4 (zinc finger)"/>
    <property type="match status" value="1"/>
</dbReference>
<evidence type="ECO:0000256" key="1">
    <source>
        <dbReference type="ARBA" id="ARBA00000900"/>
    </source>
</evidence>
<dbReference type="EC" id="2.3.2.27" evidence="2"/>
<reference evidence="9" key="1">
    <citation type="journal article" date="2020" name="Stud. Mycol.">
        <title>101 Dothideomycetes genomes: a test case for predicting lifestyles and emergence of pathogens.</title>
        <authorList>
            <person name="Haridas S."/>
            <person name="Albert R."/>
            <person name="Binder M."/>
            <person name="Bloem J."/>
            <person name="Labutti K."/>
            <person name="Salamov A."/>
            <person name="Andreopoulos B."/>
            <person name="Baker S."/>
            <person name="Barry K."/>
            <person name="Bills G."/>
            <person name="Bluhm B."/>
            <person name="Cannon C."/>
            <person name="Castanera R."/>
            <person name="Culley D."/>
            <person name="Daum C."/>
            <person name="Ezra D."/>
            <person name="Gonzalez J."/>
            <person name="Henrissat B."/>
            <person name="Kuo A."/>
            <person name="Liang C."/>
            <person name="Lipzen A."/>
            <person name="Lutzoni F."/>
            <person name="Magnuson J."/>
            <person name="Mondo S."/>
            <person name="Nolan M."/>
            <person name="Ohm R."/>
            <person name="Pangilinan J."/>
            <person name="Park H.-J."/>
            <person name="Ramirez L."/>
            <person name="Alfaro M."/>
            <person name="Sun H."/>
            <person name="Tritt A."/>
            <person name="Yoshinaga Y."/>
            <person name="Zwiers L.-H."/>
            <person name="Turgeon B."/>
            <person name="Goodwin S."/>
            <person name="Spatafora J."/>
            <person name="Crous P."/>
            <person name="Grigoriev I."/>
        </authorList>
    </citation>
    <scope>NUCLEOTIDE SEQUENCE</scope>
    <source>
        <strain evidence="9">CBS 116005</strain>
    </source>
</reference>
<dbReference type="GO" id="GO:0008270">
    <property type="term" value="F:zinc ion binding"/>
    <property type="evidence" value="ECO:0007669"/>
    <property type="project" value="UniProtKB-KW"/>
</dbReference>
<accession>A0A6G1LEC1</accession>
<feature type="region of interest" description="Disordered" evidence="7">
    <location>
        <begin position="1"/>
        <end position="36"/>
    </location>
</feature>
<protein>
    <recommendedName>
        <fullName evidence="2">RING-type E3 ubiquitin transferase</fullName>
        <ecNumber evidence="2">2.3.2.27</ecNumber>
    </recommendedName>
</protein>
<dbReference type="GO" id="GO:0061630">
    <property type="term" value="F:ubiquitin protein ligase activity"/>
    <property type="evidence" value="ECO:0007669"/>
    <property type="project" value="UniProtKB-EC"/>
</dbReference>
<evidence type="ECO:0000313" key="10">
    <source>
        <dbReference type="Proteomes" id="UP000799436"/>
    </source>
</evidence>
<keyword evidence="5" id="KW-0804">Transcription</keyword>
<dbReference type="GO" id="GO:0000209">
    <property type="term" value="P:protein polyubiquitination"/>
    <property type="evidence" value="ECO:0007669"/>
    <property type="project" value="TreeGrafter"/>
</dbReference>
<dbReference type="InterPro" id="IPR013083">
    <property type="entry name" value="Znf_RING/FYVE/PHD"/>
</dbReference>
<dbReference type="AlphaFoldDB" id="A0A6G1LEC1"/>
<evidence type="ECO:0000256" key="4">
    <source>
        <dbReference type="ARBA" id="ARBA00023015"/>
    </source>
</evidence>
<sequence length="293" mass="33402">MASDADTDIDTQRVNFDEATGGSRITDAAASGKDTAKQEDDHDACTICLQPISERAVAAPCNHLTFDFLCLVSWLQERATCPLCKVNVTEVQYDWRSEEDYKTLHVPEDKTRSGFTAEVRLASSRSGHGRRRVERWFPEDLASSREDPSLTRRRQIYRDGLYSLHVGVSPYTGYRNVSADPVSASTQLQSRARAFLRREIKVFSYLDDPDISRGRSRDYFVEYIVFIRRFHEPKGADGRAEDLVAEFLGRKNARLLLHELEAWLRTPFGRLAEWDKVVQYTDSGVLRIVKGSD</sequence>